<feature type="region of interest" description="Disordered" evidence="1">
    <location>
        <begin position="242"/>
        <end position="275"/>
    </location>
</feature>
<evidence type="ECO:0000259" key="2">
    <source>
        <dbReference type="Pfam" id="PF03478"/>
    </source>
</evidence>
<organism evidence="3 4">
    <name type="scientific">Kalanchoe fedtschenkoi</name>
    <name type="common">Lavender scallops</name>
    <name type="synonym">South American air plant</name>
    <dbReference type="NCBI Taxonomy" id="63787"/>
    <lineage>
        <taxon>Eukaryota</taxon>
        <taxon>Viridiplantae</taxon>
        <taxon>Streptophyta</taxon>
        <taxon>Embryophyta</taxon>
        <taxon>Tracheophyta</taxon>
        <taxon>Spermatophyta</taxon>
        <taxon>Magnoliopsida</taxon>
        <taxon>eudicotyledons</taxon>
        <taxon>Gunneridae</taxon>
        <taxon>Pentapetalae</taxon>
        <taxon>Saxifragales</taxon>
        <taxon>Crassulaceae</taxon>
        <taxon>Kalanchoe</taxon>
    </lineage>
</organism>
<feature type="compositionally biased region" description="Acidic residues" evidence="1">
    <location>
        <begin position="242"/>
        <end position="270"/>
    </location>
</feature>
<dbReference type="Gramene" id="Kaladp0018s0116.1.v1.1">
    <property type="protein sequence ID" value="Kaladp0018s0116.1.v1.1.CDS.1"/>
    <property type="gene ID" value="Kaladp0018s0116.v1.1"/>
</dbReference>
<sequence>MLLTPPNTITGTKPNLYALSCRENHHRNLTLPLPYAYRYCGSSYGWLATPNPDCSVTLEYPFGGKVSYIHLPMLDARLHRCFYPEFTIHRLIISPNSNQDDYMVVAIYGGQNEIATIKSGEESWFLIKPAHDDRDRGTGYSDIIFHKGLVYAVNSRHGIVAFDVSIRPPRIVRLLSNFERLTRYHFYLVESTQMDLLLVGRHIGEKAKDEGEYNEEEYNEEEYDDEGVVEQYDAEEYLEDYEGSSYDDDSSSSEEENIEEEEEDDDDREEEQNRDRPMKFTLRFKVYKLKTDGFSGKITGKFVVGSLNGDAFFLGDNLSFSFPAALYSGCEPDTIYFSDDFYHGDYFEPDGPDDVGSYNIVKKSFDKHYLPKSTHKRMPPATWIFPPFPVFDRLW</sequence>
<evidence type="ECO:0000313" key="3">
    <source>
        <dbReference type="EnsemblPlants" id="Kaladp0018s0116.1.v1.1.CDS.1"/>
    </source>
</evidence>
<protein>
    <recommendedName>
        <fullName evidence="2">KIB1-4 beta-propeller domain-containing protein</fullName>
    </recommendedName>
</protein>
<evidence type="ECO:0000256" key="1">
    <source>
        <dbReference type="SAM" id="MobiDB-lite"/>
    </source>
</evidence>
<feature type="compositionally biased region" description="Acidic residues" evidence="1">
    <location>
        <begin position="212"/>
        <end position="228"/>
    </location>
</feature>
<dbReference type="InterPro" id="IPR050942">
    <property type="entry name" value="F-box_BR-signaling"/>
</dbReference>
<name>A0A7N0T1C3_KALFE</name>
<dbReference type="Pfam" id="PF03478">
    <property type="entry name" value="Beta-prop_KIB1-4"/>
    <property type="match status" value="1"/>
</dbReference>
<dbReference type="EnsemblPlants" id="Kaladp0018s0116.1.v1.1">
    <property type="protein sequence ID" value="Kaladp0018s0116.1.v1.1.CDS.1"/>
    <property type="gene ID" value="Kaladp0018s0116.v1.1"/>
</dbReference>
<proteinExistence type="predicted"/>
<accession>A0A7N0T1C3</accession>
<dbReference type="PANTHER" id="PTHR44259">
    <property type="entry name" value="OS07G0183000 PROTEIN-RELATED"/>
    <property type="match status" value="1"/>
</dbReference>
<dbReference type="AlphaFoldDB" id="A0A7N0T1C3"/>
<reference evidence="3" key="1">
    <citation type="submission" date="2021-01" db="UniProtKB">
        <authorList>
            <consortium name="EnsemblPlants"/>
        </authorList>
    </citation>
    <scope>IDENTIFICATION</scope>
</reference>
<feature type="region of interest" description="Disordered" evidence="1">
    <location>
        <begin position="208"/>
        <end position="228"/>
    </location>
</feature>
<dbReference type="InterPro" id="IPR005174">
    <property type="entry name" value="KIB1-4_b-propeller"/>
</dbReference>
<evidence type="ECO:0000313" key="4">
    <source>
        <dbReference type="Proteomes" id="UP000594263"/>
    </source>
</evidence>
<keyword evidence="4" id="KW-1185">Reference proteome</keyword>
<dbReference type="PANTHER" id="PTHR44259:SF93">
    <property type="entry name" value="PROTEIN, PUTATIVE (DUF295)-RELATED"/>
    <property type="match status" value="1"/>
</dbReference>
<dbReference type="OMA" id="FKENCII"/>
<feature type="domain" description="KIB1-4 beta-propeller" evidence="2">
    <location>
        <begin position="21"/>
        <end position="359"/>
    </location>
</feature>
<dbReference type="Proteomes" id="UP000594263">
    <property type="component" value="Unplaced"/>
</dbReference>